<dbReference type="Proteomes" id="UP001320715">
    <property type="component" value="Unassembled WGS sequence"/>
</dbReference>
<comment type="caution">
    <text evidence="2">The sequence shown here is derived from an EMBL/GenBank/DDBJ whole genome shotgun (WGS) entry which is preliminary data.</text>
</comment>
<evidence type="ECO:0000313" key="3">
    <source>
        <dbReference type="Proteomes" id="UP001320715"/>
    </source>
</evidence>
<feature type="transmembrane region" description="Helical" evidence="1">
    <location>
        <begin position="104"/>
        <end position="125"/>
    </location>
</feature>
<gene>
    <name evidence="2" type="ORF">GTW23_18495</name>
</gene>
<dbReference type="EMBL" id="JAAAML010000003">
    <property type="protein sequence ID" value="MCO6410176.1"/>
    <property type="molecule type" value="Genomic_DNA"/>
</dbReference>
<organism evidence="2 3">
    <name type="scientific">Hoeflea alexandrii</name>
    <dbReference type="NCBI Taxonomy" id="288436"/>
    <lineage>
        <taxon>Bacteria</taxon>
        <taxon>Pseudomonadati</taxon>
        <taxon>Pseudomonadota</taxon>
        <taxon>Alphaproteobacteria</taxon>
        <taxon>Hyphomicrobiales</taxon>
        <taxon>Rhizobiaceae</taxon>
        <taxon>Hoeflea</taxon>
    </lineage>
</organism>
<name>A0ABT1CX59_9HYPH</name>
<dbReference type="RefSeq" id="WP_152009146.1">
    <property type="nucleotide sequence ID" value="NZ_JAAAML010000003.1"/>
</dbReference>
<accession>A0ABT1CX59</accession>
<keyword evidence="1" id="KW-1133">Transmembrane helix</keyword>
<proteinExistence type="predicted"/>
<reference evidence="2 3" key="1">
    <citation type="submission" date="2020-01" db="EMBL/GenBank/DDBJ databases">
        <title>Genomes of bacteria type strains.</title>
        <authorList>
            <person name="Chen J."/>
            <person name="Zhu S."/>
            <person name="Yang J."/>
        </authorList>
    </citation>
    <scope>NUCLEOTIDE SEQUENCE [LARGE SCALE GENOMIC DNA]</scope>
    <source>
        <strain evidence="2 3">DSM 16655</strain>
    </source>
</reference>
<feature type="transmembrane region" description="Helical" evidence="1">
    <location>
        <begin position="34"/>
        <end position="55"/>
    </location>
</feature>
<keyword evidence="1" id="KW-0472">Membrane</keyword>
<keyword evidence="3" id="KW-1185">Reference proteome</keyword>
<evidence type="ECO:0000313" key="2">
    <source>
        <dbReference type="EMBL" id="MCO6410176.1"/>
    </source>
</evidence>
<feature type="transmembrane region" description="Helical" evidence="1">
    <location>
        <begin position="6"/>
        <end position="27"/>
    </location>
</feature>
<feature type="transmembrane region" description="Helical" evidence="1">
    <location>
        <begin position="131"/>
        <end position="150"/>
    </location>
</feature>
<evidence type="ECO:0000256" key="1">
    <source>
        <dbReference type="SAM" id="Phobius"/>
    </source>
</evidence>
<feature type="transmembrane region" description="Helical" evidence="1">
    <location>
        <begin position="67"/>
        <end position="92"/>
    </location>
</feature>
<keyword evidence="1" id="KW-0812">Transmembrane</keyword>
<protein>
    <submittedName>
        <fullName evidence="2">Uncharacterized protein</fullName>
    </submittedName>
</protein>
<sequence>MISSRLYYASMMLFWVCYLSLLALVVIYAPQGGVALAGFTLFADTGLIATALEAMQAIGLSAFGQSVVFGLLGGFSAASAGLLMFAMMFYVFGEEREQREARPLAQGAVACTALAAMLATMIFFAGGEAGALLALEFGALGGLFLTVMSLGQSHIEPDAVTESDSIELDAVIAEHAANHAAFSAQLASLSRQGAQS</sequence>